<comment type="subcellular location">
    <subcellularLocation>
        <location evidence="1">Membrane</location>
        <topology evidence="1">Multi-pass membrane protein</topology>
    </subcellularLocation>
</comment>
<dbReference type="GO" id="GO:0015141">
    <property type="term" value="F:succinate transmembrane transporter activity"/>
    <property type="evidence" value="ECO:0007669"/>
    <property type="project" value="TreeGrafter"/>
</dbReference>
<keyword evidence="3 5" id="KW-1133">Transmembrane helix</keyword>
<dbReference type="GO" id="GO:0005886">
    <property type="term" value="C:plasma membrane"/>
    <property type="evidence" value="ECO:0007669"/>
    <property type="project" value="TreeGrafter"/>
</dbReference>
<reference evidence="6 7" key="1">
    <citation type="submission" date="2018-11" db="EMBL/GenBank/DDBJ databases">
        <authorList>
            <consortium name="Pathogen Informatics"/>
        </authorList>
    </citation>
    <scope>NUCLEOTIDE SEQUENCE [LARGE SCALE GENOMIC DNA]</scope>
</reference>
<keyword evidence="7" id="KW-1185">Reference proteome</keyword>
<name>A0A3P7III7_STRVU</name>
<sequence>MLTLVGARPQWLMAGFMFTTTFISLWISDTACAALMSPIAYSLFEAMMIHKMNPAHETQGENEVDLELEKFEKWVSIGDNKICHCRENIGHITNA</sequence>
<dbReference type="OrthoDB" id="6493944at2759"/>
<evidence type="ECO:0000256" key="4">
    <source>
        <dbReference type="ARBA" id="ARBA00023136"/>
    </source>
</evidence>
<dbReference type="GO" id="GO:0015137">
    <property type="term" value="F:citrate transmembrane transporter activity"/>
    <property type="evidence" value="ECO:0007669"/>
    <property type="project" value="TreeGrafter"/>
</dbReference>
<accession>A0A3P7III7</accession>
<proteinExistence type="predicted"/>
<keyword evidence="2 5" id="KW-0812">Transmembrane</keyword>
<evidence type="ECO:0000313" key="7">
    <source>
        <dbReference type="Proteomes" id="UP000270094"/>
    </source>
</evidence>
<evidence type="ECO:0000313" key="6">
    <source>
        <dbReference type="EMBL" id="VDM69416.1"/>
    </source>
</evidence>
<evidence type="ECO:0000256" key="3">
    <source>
        <dbReference type="ARBA" id="ARBA00022989"/>
    </source>
</evidence>
<organism evidence="6 7">
    <name type="scientific">Strongylus vulgaris</name>
    <name type="common">Blood worm</name>
    <dbReference type="NCBI Taxonomy" id="40348"/>
    <lineage>
        <taxon>Eukaryota</taxon>
        <taxon>Metazoa</taxon>
        <taxon>Ecdysozoa</taxon>
        <taxon>Nematoda</taxon>
        <taxon>Chromadorea</taxon>
        <taxon>Rhabditida</taxon>
        <taxon>Rhabditina</taxon>
        <taxon>Rhabditomorpha</taxon>
        <taxon>Strongyloidea</taxon>
        <taxon>Strongylidae</taxon>
        <taxon>Strongylus</taxon>
    </lineage>
</organism>
<dbReference type="EMBL" id="UYYB01012168">
    <property type="protein sequence ID" value="VDM69416.1"/>
    <property type="molecule type" value="Genomic_DNA"/>
</dbReference>
<gene>
    <name evidence="6" type="ORF">SVUK_LOCUS4414</name>
</gene>
<evidence type="ECO:0000256" key="2">
    <source>
        <dbReference type="ARBA" id="ARBA00022692"/>
    </source>
</evidence>
<feature type="transmembrane region" description="Helical" evidence="5">
    <location>
        <begin position="12"/>
        <end position="44"/>
    </location>
</feature>
<keyword evidence="4 5" id="KW-0472">Membrane</keyword>
<evidence type="ECO:0000256" key="1">
    <source>
        <dbReference type="ARBA" id="ARBA00004141"/>
    </source>
</evidence>
<evidence type="ECO:0000256" key="5">
    <source>
        <dbReference type="SAM" id="Phobius"/>
    </source>
</evidence>
<dbReference type="PANTHER" id="PTHR10283">
    <property type="entry name" value="SOLUTE CARRIER FAMILY 13 MEMBER"/>
    <property type="match status" value="1"/>
</dbReference>
<dbReference type="PANTHER" id="PTHR10283:SF77">
    <property type="entry name" value="PROTEIN CBG18085"/>
    <property type="match status" value="1"/>
</dbReference>
<protein>
    <submittedName>
        <fullName evidence="6">Uncharacterized protein</fullName>
    </submittedName>
</protein>
<dbReference type="AlphaFoldDB" id="A0A3P7III7"/>
<dbReference type="Proteomes" id="UP000270094">
    <property type="component" value="Unassembled WGS sequence"/>
</dbReference>